<reference evidence="1 2" key="1">
    <citation type="submission" date="2018-06" db="EMBL/GenBank/DDBJ databases">
        <title>Genomic Encyclopedia of Archaeal and Bacterial Type Strains, Phase II (KMG-II): from individual species to whole genera.</title>
        <authorList>
            <person name="Goeker M."/>
        </authorList>
    </citation>
    <scope>NUCLEOTIDE SEQUENCE [LARGE SCALE GENOMIC DNA]</scope>
    <source>
        <strain evidence="1 2">DSM 6779</strain>
    </source>
</reference>
<sequence length="214" mass="24084">MTGNGHILAQRNLDEKVIALLAESDVAPEKFYLTGFETITFNQNKLFALNVVLASVITLERSVLILNTGRASHKVAEICSRLSMNYLLLDDIGMLDEVLRMHRQVSHLFICEGDDKGVARYELTQIGQLAGKYKVDLIVECMQQPLTVSQAMSCGASFMIYVDPLAVQSDSMVVCRRSRLVQAEGQSRWAMFDLYQYWQKTLDGRNNVIEPMAV</sequence>
<evidence type="ECO:0000313" key="2">
    <source>
        <dbReference type="Proteomes" id="UP000249239"/>
    </source>
</evidence>
<dbReference type="AlphaFoldDB" id="A0A2W7NY33"/>
<protein>
    <submittedName>
        <fullName evidence="1">Uncharacterized protein</fullName>
    </submittedName>
</protein>
<organism evidence="1 2">
    <name type="scientific">Breznakibacter xylanolyticus</name>
    <dbReference type="NCBI Taxonomy" id="990"/>
    <lineage>
        <taxon>Bacteria</taxon>
        <taxon>Pseudomonadati</taxon>
        <taxon>Bacteroidota</taxon>
        <taxon>Bacteroidia</taxon>
        <taxon>Marinilabiliales</taxon>
        <taxon>Marinilabiliaceae</taxon>
        <taxon>Breznakibacter</taxon>
    </lineage>
</organism>
<evidence type="ECO:0000313" key="1">
    <source>
        <dbReference type="EMBL" id="PZX16102.1"/>
    </source>
</evidence>
<comment type="caution">
    <text evidence="1">The sequence shown here is derived from an EMBL/GenBank/DDBJ whole genome shotgun (WGS) entry which is preliminary data.</text>
</comment>
<gene>
    <name evidence="1" type="ORF">LX69_01976</name>
</gene>
<dbReference type="InterPro" id="IPR015421">
    <property type="entry name" value="PyrdxlP-dep_Trfase_major"/>
</dbReference>
<proteinExistence type="predicted"/>
<dbReference type="Gene3D" id="3.40.640.10">
    <property type="entry name" value="Type I PLP-dependent aspartate aminotransferase-like (Major domain)"/>
    <property type="match status" value="1"/>
</dbReference>
<dbReference type="EMBL" id="QKZK01000014">
    <property type="protein sequence ID" value="PZX16102.1"/>
    <property type="molecule type" value="Genomic_DNA"/>
</dbReference>
<accession>A0A2W7NY33</accession>
<dbReference type="Proteomes" id="UP000249239">
    <property type="component" value="Unassembled WGS sequence"/>
</dbReference>
<name>A0A2W7NY33_9BACT</name>
<keyword evidence="2" id="KW-1185">Reference proteome</keyword>